<gene>
    <name evidence="2" type="ORF">M404DRAFT_995508</name>
</gene>
<evidence type="ECO:0000256" key="1">
    <source>
        <dbReference type="SAM" id="MobiDB-lite"/>
    </source>
</evidence>
<feature type="region of interest" description="Disordered" evidence="1">
    <location>
        <begin position="1"/>
        <end position="27"/>
    </location>
</feature>
<reference evidence="3" key="2">
    <citation type="submission" date="2015-01" db="EMBL/GenBank/DDBJ databases">
        <title>Evolutionary Origins and Diversification of the Mycorrhizal Mutualists.</title>
        <authorList>
            <consortium name="DOE Joint Genome Institute"/>
            <consortium name="Mycorrhizal Genomics Consortium"/>
            <person name="Kohler A."/>
            <person name="Kuo A."/>
            <person name="Nagy L.G."/>
            <person name="Floudas D."/>
            <person name="Copeland A."/>
            <person name="Barry K.W."/>
            <person name="Cichocki N."/>
            <person name="Veneault-Fourrey C."/>
            <person name="LaButti K."/>
            <person name="Lindquist E.A."/>
            <person name="Lipzen A."/>
            <person name="Lundell T."/>
            <person name="Morin E."/>
            <person name="Murat C."/>
            <person name="Riley R."/>
            <person name="Ohm R."/>
            <person name="Sun H."/>
            <person name="Tunlid A."/>
            <person name="Henrissat B."/>
            <person name="Grigoriev I.V."/>
            <person name="Hibbett D.S."/>
            <person name="Martin F."/>
        </authorList>
    </citation>
    <scope>NUCLEOTIDE SEQUENCE [LARGE SCALE GENOMIC DNA]</scope>
    <source>
        <strain evidence="3">Marx 270</strain>
    </source>
</reference>
<evidence type="ECO:0000313" key="3">
    <source>
        <dbReference type="Proteomes" id="UP000054217"/>
    </source>
</evidence>
<protein>
    <submittedName>
        <fullName evidence="2">Uncharacterized protein</fullName>
    </submittedName>
</protein>
<accession>A0A0C3PPG0</accession>
<dbReference type="EMBL" id="KN831952">
    <property type="protein sequence ID" value="KIO10329.1"/>
    <property type="molecule type" value="Genomic_DNA"/>
</dbReference>
<dbReference type="InParanoid" id="A0A0C3PPG0"/>
<name>A0A0C3PPG0_PISTI</name>
<evidence type="ECO:0000313" key="2">
    <source>
        <dbReference type="EMBL" id="KIO10329.1"/>
    </source>
</evidence>
<dbReference type="AlphaFoldDB" id="A0A0C3PPG0"/>
<reference evidence="2 3" key="1">
    <citation type="submission" date="2014-04" db="EMBL/GenBank/DDBJ databases">
        <authorList>
            <consortium name="DOE Joint Genome Institute"/>
            <person name="Kuo A."/>
            <person name="Kohler A."/>
            <person name="Costa M.D."/>
            <person name="Nagy L.G."/>
            <person name="Floudas D."/>
            <person name="Copeland A."/>
            <person name="Barry K.W."/>
            <person name="Cichocki N."/>
            <person name="Veneault-Fourrey C."/>
            <person name="LaButti K."/>
            <person name="Lindquist E.A."/>
            <person name="Lipzen A."/>
            <person name="Lundell T."/>
            <person name="Morin E."/>
            <person name="Murat C."/>
            <person name="Sun H."/>
            <person name="Tunlid A."/>
            <person name="Henrissat B."/>
            <person name="Grigoriev I.V."/>
            <person name="Hibbett D.S."/>
            <person name="Martin F."/>
            <person name="Nordberg H.P."/>
            <person name="Cantor M.N."/>
            <person name="Hua S.X."/>
        </authorList>
    </citation>
    <scope>NUCLEOTIDE SEQUENCE [LARGE SCALE GENOMIC DNA]</scope>
    <source>
        <strain evidence="2 3">Marx 270</strain>
    </source>
</reference>
<keyword evidence="3" id="KW-1185">Reference proteome</keyword>
<sequence length="53" mass="6152">MVENTTRLNEGQMYKRERGTNYPDCGNRSVRFDFNVHKASRSVPARESHVPGR</sequence>
<organism evidence="2 3">
    <name type="scientific">Pisolithus tinctorius Marx 270</name>
    <dbReference type="NCBI Taxonomy" id="870435"/>
    <lineage>
        <taxon>Eukaryota</taxon>
        <taxon>Fungi</taxon>
        <taxon>Dikarya</taxon>
        <taxon>Basidiomycota</taxon>
        <taxon>Agaricomycotina</taxon>
        <taxon>Agaricomycetes</taxon>
        <taxon>Agaricomycetidae</taxon>
        <taxon>Boletales</taxon>
        <taxon>Sclerodermatineae</taxon>
        <taxon>Pisolithaceae</taxon>
        <taxon>Pisolithus</taxon>
    </lineage>
</organism>
<proteinExistence type="predicted"/>
<dbReference type="HOGENOM" id="CLU_3069711_0_0_1"/>
<dbReference type="Proteomes" id="UP000054217">
    <property type="component" value="Unassembled WGS sequence"/>
</dbReference>